<dbReference type="EMBL" id="JAWXVI010000005">
    <property type="protein sequence ID" value="MDX6189548.1"/>
    <property type="molecule type" value="Genomic_DNA"/>
</dbReference>
<gene>
    <name evidence="1" type="ORF">SGQ83_09325</name>
</gene>
<dbReference type="RefSeq" id="WP_230001754.1">
    <property type="nucleotide sequence ID" value="NZ_CP087134.1"/>
</dbReference>
<protein>
    <submittedName>
        <fullName evidence="1">Uncharacterized protein</fullName>
    </submittedName>
</protein>
<sequence>MSVIKDVDTFHSTLKSIDQKINTLNDEKIVAFFESLGLNEREDIPKDFLQWETILIIVPDRHVSNELKSYKYSIARLAFVTNPYASQIHILDFQEWKNSTRSKTQFQIREMLKTNFGGVRKIPND</sequence>
<keyword evidence="2" id="KW-1185">Reference proteome</keyword>
<dbReference type="Proteomes" id="UP001273350">
    <property type="component" value="Unassembled WGS sequence"/>
</dbReference>
<organism evidence="1 2">
    <name type="scientific">Flavobacterium cupriresistens</name>
    <dbReference type="NCBI Taxonomy" id="2893885"/>
    <lineage>
        <taxon>Bacteria</taxon>
        <taxon>Pseudomonadati</taxon>
        <taxon>Bacteroidota</taxon>
        <taxon>Flavobacteriia</taxon>
        <taxon>Flavobacteriales</taxon>
        <taxon>Flavobacteriaceae</taxon>
        <taxon>Flavobacterium</taxon>
    </lineage>
</organism>
<evidence type="ECO:0000313" key="1">
    <source>
        <dbReference type="EMBL" id="MDX6189548.1"/>
    </source>
</evidence>
<proteinExistence type="predicted"/>
<name>A0ABU4RAC8_9FLAO</name>
<accession>A0ABU4RAC8</accession>
<reference evidence="1 2" key="1">
    <citation type="submission" date="2023-11" db="EMBL/GenBank/DDBJ databases">
        <title>Unpublished Manusciprt.</title>
        <authorList>
            <person name="Saticioglu I.B."/>
            <person name="Ay H."/>
            <person name="Ajmi N."/>
            <person name="Altun S."/>
            <person name="Duman M."/>
        </authorList>
    </citation>
    <scope>NUCLEOTIDE SEQUENCE [LARGE SCALE GENOMIC DNA]</scope>
    <source>
        <strain evidence="1 2">Fl-318</strain>
    </source>
</reference>
<comment type="caution">
    <text evidence="1">The sequence shown here is derived from an EMBL/GenBank/DDBJ whole genome shotgun (WGS) entry which is preliminary data.</text>
</comment>
<evidence type="ECO:0000313" key="2">
    <source>
        <dbReference type="Proteomes" id="UP001273350"/>
    </source>
</evidence>